<organism evidence="5 6">
    <name type="scientific">Paenibacillus taihuensis</name>
    <dbReference type="NCBI Taxonomy" id="1156355"/>
    <lineage>
        <taxon>Bacteria</taxon>
        <taxon>Bacillati</taxon>
        <taxon>Bacillota</taxon>
        <taxon>Bacilli</taxon>
        <taxon>Bacillales</taxon>
        <taxon>Paenibacillaceae</taxon>
        <taxon>Paenibacillus</taxon>
    </lineage>
</organism>
<feature type="domain" description="HTH gntR-type" evidence="4">
    <location>
        <begin position="20"/>
        <end position="88"/>
    </location>
</feature>
<gene>
    <name evidence="5" type="ORF">A8990_109120</name>
</gene>
<dbReference type="CDD" id="cd07377">
    <property type="entry name" value="WHTH_GntR"/>
    <property type="match status" value="1"/>
</dbReference>
<keyword evidence="3" id="KW-0804">Transcription</keyword>
<evidence type="ECO:0000256" key="3">
    <source>
        <dbReference type="ARBA" id="ARBA00023163"/>
    </source>
</evidence>
<evidence type="ECO:0000256" key="1">
    <source>
        <dbReference type="ARBA" id="ARBA00023015"/>
    </source>
</evidence>
<dbReference type="AlphaFoldDB" id="A0A3D9S406"/>
<dbReference type="Gene3D" id="1.10.10.10">
    <property type="entry name" value="Winged helix-like DNA-binding domain superfamily/Winged helix DNA-binding domain"/>
    <property type="match status" value="1"/>
</dbReference>
<dbReference type="InterPro" id="IPR036390">
    <property type="entry name" value="WH_DNA-bd_sf"/>
</dbReference>
<dbReference type="OrthoDB" id="9802328at2"/>
<dbReference type="Pfam" id="PF00392">
    <property type="entry name" value="GntR"/>
    <property type="match status" value="1"/>
</dbReference>
<dbReference type="PROSITE" id="PS50949">
    <property type="entry name" value="HTH_GNTR"/>
    <property type="match status" value="1"/>
</dbReference>
<dbReference type="GO" id="GO:0003700">
    <property type="term" value="F:DNA-binding transcription factor activity"/>
    <property type="evidence" value="ECO:0007669"/>
    <property type="project" value="InterPro"/>
</dbReference>
<dbReference type="PANTHER" id="PTHR38445:SF9">
    <property type="entry name" value="HTH-TYPE TRANSCRIPTIONAL REPRESSOR YTRA"/>
    <property type="match status" value="1"/>
</dbReference>
<evidence type="ECO:0000256" key="2">
    <source>
        <dbReference type="ARBA" id="ARBA00023125"/>
    </source>
</evidence>
<accession>A0A3D9S406</accession>
<dbReference type="EMBL" id="QTTN01000009">
    <property type="protein sequence ID" value="REE87474.1"/>
    <property type="molecule type" value="Genomic_DNA"/>
</dbReference>
<keyword evidence="6" id="KW-1185">Reference proteome</keyword>
<evidence type="ECO:0000259" key="4">
    <source>
        <dbReference type="PROSITE" id="PS50949"/>
    </source>
</evidence>
<proteinExistence type="predicted"/>
<keyword evidence="2" id="KW-0238">DNA-binding</keyword>
<keyword evidence="1" id="KW-0805">Transcription regulation</keyword>
<dbReference type="SUPFAM" id="SSF46785">
    <property type="entry name" value="Winged helix' DNA-binding domain"/>
    <property type="match status" value="1"/>
</dbReference>
<name>A0A3D9S406_9BACL</name>
<sequence length="228" mass="25702">MSAMTAKVVDLITIDQQSPLPINIQIKEQIKFLIANEVLSAGDDLPSTNLLADNLQINRNTIQWVYSQLKEEGLLLIQKGRGTRIADVAKIEDFKRNHPYYPFVQEMMTRSSESSYNPENLLLAGFAYLQLYGKSVKIHPTYLFIECKVQSCYFYLDEVIKHTSAEILTIDIDAPEDQLSASVRRADVIVTTTERSDRVRNLLGTAGKTIITVGDPNDVSLLLRLIQP</sequence>
<dbReference type="Proteomes" id="UP000256304">
    <property type="component" value="Unassembled WGS sequence"/>
</dbReference>
<evidence type="ECO:0000313" key="5">
    <source>
        <dbReference type="EMBL" id="REE87474.1"/>
    </source>
</evidence>
<evidence type="ECO:0000313" key="6">
    <source>
        <dbReference type="Proteomes" id="UP000256304"/>
    </source>
</evidence>
<dbReference type="InterPro" id="IPR036388">
    <property type="entry name" value="WH-like_DNA-bd_sf"/>
</dbReference>
<dbReference type="GO" id="GO:0003677">
    <property type="term" value="F:DNA binding"/>
    <property type="evidence" value="ECO:0007669"/>
    <property type="project" value="UniProtKB-KW"/>
</dbReference>
<dbReference type="PANTHER" id="PTHR38445">
    <property type="entry name" value="HTH-TYPE TRANSCRIPTIONAL REPRESSOR YTRA"/>
    <property type="match status" value="1"/>
</dbReference>
<protein>
    <submittedName>
        <fullName evidence="5">GntR family transcriptional regulator</fullName>
    </submittedName>
</protein>
<reference evidence="5 6" key="1">
    <citation type="submission" date="2018-08" db="EMBL/GenBank/DDBJ databases">
        <title>Genomic Encyclopedia of Type Strains, Phase III (KMG-III): the genomes of soil and plant-associated and newly described type strains.</title>
        <authorList>
            <person name="Whitman W."/>
        </authorList>
    </citation>
    <scope>NUCLEOTIDE SEQUENCE [LARGE SCALE GENOMIC DNA]</scope>
    <source>
        <strain evidence="5 6">CGMCC 1.10966</strain>
    </source>
</reference>
<dbReference type="InterPro" id="IPR000524">
    <property type="entry name" value="Tscrpt_reg_HTH_GntR"/>
</dbReference>
<dbReference type="SMART" id="SM00345">
    <property type="entry name" value="HTH_GNTR"/>
    <property type="match status" value="1"/>
</dbReference>
<comment type="caution">
    <text evidence="5">The sequence shown here is derived from an EMBL/GenBank/DDBJ whole genome shotgun (WGS) entry which is preliminary data.</text>
</comment>